<evidence type="ECO:0000313" key="6">
    <source>
        <dbReference type="Proteomes" id="UP001159405"/>
    </source>
</evidence>
<name>A0ABN8QL92_9CNID</name>
<proteinExistence type="predicted"/>
<evidence type="ECO:0000259" key="4">
    <source>
        <dbReference type="Pfam" id="PF25106"/>
    </source>
</evidence>
<dbReference type="InterPro" id="IPR056861">
    <property type="entry name" value="HMCN1-like_VWA"/>
</dbReference>
<dbReference type="Gene3D" id="3.40.50.410">
    <property type="entry name" value="von Willebrand factor, type A domain"/>
    <property type="match status" value="1"/>
</dbReference>
<gene>
    <name evidence="5" type="ORF">PLOB_00006761</name>
</gene>
<dbReference type="Pfam" id="PF25106">
    <property type="entry name" value="VWA_4"/>
    <property type="match status" value="1"/>
</dbReference>
<evidence type="ECO:0000256" key="2">
    <source>
        <dbReference type="ARBA" id="ARBA00022525"/>
    </source>
</evidence>
<sequence>MYLLSTKPRPQRRTKRSFTNEGSDFLRSLRKRVGRVAFDSFMAVQGDVSLMFVIDSTGSMRDEIEAAKNIANDIINYKRKMPIKEYILSPFNDPYPYLSKEDPVVVKSEKEAGDFEKEIKKLKAFGGGDCPEYTFEGIRGALAKLTFDGSPMYVFTDAGPKDATKATIEEVKMMAEVHDVAINFLASGVCNYAGDEVHARDPKRLHPAFLKLAESTSGLAIVFQTRKELEQMSNWTTGMMEGDTIVFIGSTLPDRSKRSLADESANRQYRIPVDDSIEKMSLTIYTVGEGNGITLKDSDNVSITTGILSLSHLTIYEIINPKRGAWSLTVPGSSGGHEILVMSSTTEIHFEHYFLVALPWGRRHTVEVPISNPVPGKVNKIIISLAGSEKVDNTSLRLQLITTKGDHIIDVTLQQQSQSHFIARFNPKALARSFKLKLKGTTRSGYQFERISRQTVKPATAVLRGRYASNDFTLPLGRTTFIHFQLCNFGTTDTFDVVVVKDVLSYVLPRRATPKSVIKGRCVIISVYAKATGHQDVGKTDTVFVILKGRRSRLFVSQTVHLLVDN</sequence>
<dbReference type="CDD" id="cd00198">
    <property type="entry name" value="vWFA"/>
    <property type="match status" value="1"/>
</dbReference>
<dbReference type="EMBL" id="CALNXK010000130">
    <property type="protein sequence ID" value="CAH3164619.1"/>
    <property type="molecule type" value="Genomic_DNA"/>
</dbReference>
<organism evidence="5 6">
    <name type="scientific">Porites lobata</name>
    <dbReference type="NCBI Taxonomy" id="104759"/>
    <lineage>
        <taxon>Eukaryota</taxon>
        <taxon>Metazoa</taxon>
        <taxon>Cnidaria</taxon>
        <taxon>Anthozoa</taxon>
        <taxon>Hexacorallia</taxon>
        <taxon>Scleractinia</taxon>
        <taxon>Fungiina</taxon>
        <taxon>Poritidae</taxon>
        <taxon>Porites</taxon>
    </lineage>
</organism>
<dbReference type="PANTHER" id="PTHR14905">
    <property type="entry name" value="NG37"/>
    <property type="match status" value="1"/>
</dbReference>
<dbReference type="SUPFAM" id="SSF53300">
    <property type="entry name" value="vWA-like"/>
    <property type="match status" value="1"/>
</dbReference>
<keyword evidence="2" id="KW-0964">Secreted</keyword>
<accession>A0ABN8QL92</accession>
<feature type="domain" description="Hemicentin-1-like von Willebrand factor A" evidence="4">
    <location>
        <begin position="49"/>
        <end position="223"/>
    </location>
</feature>
<comment type="caution">
    <text evidence="5">The sequence shown here is derived from an EMBL/GenBank/DDBJ whole genome shotgun (WGS) entry which is preliminary data.</text>
</comment>
<reference evidence="5 6" key="1">
    <citation type="submission" date="2022-05" db="EMBL/GenBank/DDBJ databases">
        <authorList>
            <consortium name="Genoscope - CEA"/>
            <person name="William W."/>
        </authorList>
    </citation>
    <scope>NUCLEOTIDE SEQUENCE [LARGE SCALE GENOMIC DNA]</scope>
</reference>
<evidence type="ECO:0000256" key="3">
    <source>
        <dbReference type="ARBA" id="ARBA00022729"/>
    </source>
</evidence>
<keyword evidence="3" id="KW-0732">Signal</keyword>
<protein>
    <recommendedName>
        <fullName evidence="4">Hemicentin-1-like von Willebrand factor A domain-containing protein</fullName>
    </recommendedName>
</protein>
<dbReference type="Proteomes" id="UP001159405">
    <property type="component" value="Unassembled WGS sequence"/>
</dbReference>
<comment type="subcellular location">
    <subcellularLocation>
        <location evidence="1">Secreted</location>
    </subcellularLocation>
</comment>
<dbReference type="InterPro" id="IPR036465">
    <property type="entry name" value="vWFA_dom_sf"/>
</dbReference>
<keyword evidence="6" id="KW-1185">Reference proteome</keyword>
<dbReference type="InterPro" id="IPR052577">
    <property type="entry name" value="VWA7"/>
</dbReference>
<dbReference type="PANTHER" id="PTHR14905:SF7">
    <property type="entry name" value="VON WILLEBRAND FACTOR A DOMAIN-CONTAINING PROTEIN 7"/>
    <property type="match status" value="1"/>
</dbReference>
<evidence type="ECO:0000256" key="1">
    <source>
        <dbReference type="ARBA" id="ARBA00004613"/>
    </source>
</evidence>
<evidence type="ECO:0000313" key="5">
    <source>
        <dbReference type="EMBL" id="CAH3164619.1"/>
    </source>
</evidence>